<dbReference type="Pfam" id="PF13855">
    <property type="entry name" value="LRR_8"/>
    <property type="match status" value="5"/>
</dbReference>
<evidence type="ECO:0000256" key="16">
    <source>
        <dbReference type="SAM" id="Phobius"/>
    </source>
</evidence>
<dbReference type="InterPro" id="IPR001611">
    <property type="entry name" value="Leu-rich_rpt"/>
</dbReference>
<feature type="compositionally biased region" description="Basic residues" evidence="15">
    <location>
        <begin position="1242"/>
        <end position="1264"/>
    </location>
</feature>
<evidence type="ECO:0000256" key="7">
    <source>
        <dbReference type="ARBA" id="ARBA00022692"/>
    </source>
</evidence>
<evidence type="ECO:0000256" key="9">
    <source>
        <dbReference type="ARBA" id="ARBA00022737"/>
    </source>
</evidence>
<evidence type="ECO:0000256" key="4">
    <source>
        <dbReference type="ARBA" id="ARBA00022473"/>
    </source>
</evidence>
<dbReference type="InterPro" id="IPR003591">
    <property type="entry name" value="Leu-rich_rpt_typical-subtyp"/>
</dbReference>
<dbReference type="SUPFAM" id="SSF52058">
    <property type="entry name" value="L domain-like"/>
    <property type="match status" value="2"/>
</dbReference>
<dbReference type="GO" id="GO:0005886">
    <property type="term" value="C:plasma membrane"/>
    <property type="evidence" value="ECO:0007669"/>
    <property type="project" value="TreeGrafter"/>
</dbReference>
<dbReference type="Gene3D" id="3.80.10.10">
    <property type="entry name" value="Ribonuclease Inhibitor"/>
    <property type="match status" value="6"/>
</dbReference>
<dbReference type="GO" id="GO:0038023">
    <property type="term" value="F:signaling receptor activity"/>
    <property type="evidence" value="ECO:0007669"/>
    <property type="project" value="TreeGrafter"/>
</dbReference>
<dbReference type="Gene3D" id="3.40.50.10140">
    <property type="entry name" value="Toll/interleukin-1 receptor homology (TIR) domain"/>
    <property type="match status" value="1"/>
</dbReference>
<dbReference type="GO" id="GO:0007399">
    <property type="term" value="P:nervous system development"/>
    <property type="evidence" value="ECO:0007669"/>
    <property type="project" value="UniProtKB-ARBA"/>
</dbReference>
<dbReference type="OrthoDB" id="2015831at2759"/>
<keyword evidence="11 16" id="KW-0472">Membrane</keyword>
<evidence type="ECO:0000256" key="2">
    <source>
        <dbReference type="ARBA" id="ARBA00004613"/>
    </source>
</evidence>
<dbReference type="FunFam" id="3.80.10.10:FF:000002">
    <property type="entry name" value="Slit guidance ligand 2"/>
    <property type="match status" value="1"/>
</dbReference>
<dbReference type="InterPro" id="IPR032675">
    <property type="entry name" value="LRR_dom_sf"/>
</dbReference>
<evidence type="ECO:0000256" key="8">
    <source>
        <dbReference type="ARBA" id="ARBA00022729"/>
    </source>
</evidence>
<keyword evidence="4" id="KW-0217">Developmental protein</keyword>
<sequence length="1296" mass="147709">MLVKQENNPVTVCVLLCTPSADARDWSEIVRIGVCLEQYAGPDCAISGGACAGAECGVAEQCGASLPGARRVPLSAEGELADQEVALVCRLRTINSEIENTNFSVIQSQYTVRLRIECADMFYFQSSLAPGSFHTLTDLRDLSIEFCKVANLTAGAFRGLRQLRNLTLRTHNTDWSAMTLEIDADAFDEELNLLERLDLGLNNIWSLPEGIFCPLHNVEFLNLTRNRIRDLENFKFGGASDAHPRCGVNLRTLDLSNNSIDSLPSAVLSKLSRLRELNLQGNAISFIADHALDGLSSLITLNLADNKLVTLPPELFSDARDVKELHLQNNSINVLAPGLFNDLNQLLVLDLSDNELNDEWVNAATFAGLLRLVVLSLSGNRITRLEPSTFRDLYSLQILRLEDNNIESIAENTFLSLNNLHTLILSKNKLTRIDSNTFSGLLGLSVLSVDNNKIEYIDPEALKNSSGLQDFHLNGNKLYDIPAVLSDIPQLKTLDLGDNLITELFNNSFTTMQELVGLRLTENNIGNITKGVFDKMTSLKILNLSSNKIQKIETGCFDNNKNLLAIRLDGNYLTEINGLFGKLPNLVWLNISENLLQWFDYAQIPTGLLWLDIHGNQIAELGNYFEIESQLHLTMFDASHNKLAEITGSAIPDSVEILNLSNNIISKVQSYTFFKKPNLTRVELQGNQIKSLTQNSLRISTIPHDKEIPEFYIGNNPFQCDCTMQWLQQYKVDDERKTPRLMDLDTVVCKLLYNRVKSFVLLHEATPDQFLCQYDSNCFPFCHCCDFDACDCEMTCPSNCTCYHDLSWSANVVDCSRSGYVDRLPERIPMDSTQLYLDGNNIKTVGSHSFIGRKKLQVLFLNNSNIEVIHNRTFNGLRELEMLRLEDNKITELKGYEFEGLESLRELYLQSNRITNVHNTTFVSLTQLRVLRLENNRISSFAVWQLPTTLTQIGLSGNPWSCQCEYVERFRDYLLYTAHFVIDGATVRCHNSSDDTEESGFNVIKDNVTSCISYNISNFIETSENDNRTATTIIQRQEIQDYIPLVVATLAVFFVIIVVTFVVFAYRQEMRVWLHSRFGVRLFYRTSEIEMDDRDKLFDAFVSYSAKDEAFVAEELAPVLENGDPPYKLCLHYREFPMGGFLADTIAQAVESSRRTIMVLSENFIKSEWCRFEFKSAHHQVLRDRRKRLIVILLGEVPHKDLDPDIRLYLKTNTYLQWGDKLFWEKLKFALPDVPNNQRPRNNQHHHHHHHHMHRHHNRNHHNHIIQMQQQLQQQQQQPPSQQQQTNTARSMAIHI</sequence>
<dbReference type="PROSITE" id="PS51450">
    <property type="entry name" value="LRR"/>
    <property type="match status" value="10"/>
</dbReference>
<evidence type="ECO:0000256" key="15">
    <source>
        <dbReference type="SAM" id="MobiDB-lite"/>
    </source>
</evidence>
<evidence type="ECO:0000256" key="3">
    <source>
        <dbReference type="ARBA" id="ARBA00009634"/>
    </source>
</evidence>
<keyword evidence="9" id="KW-0677">Repeat</keyword>
<feature type="region of interest" description="Disordered" evidence="15">
    <location>
        <begin position="1235"/>
        <end position="1296"/>
    </location>
</feature>
<dbReference type="SMART" id="SM00255">
    <property type="entry name" value="TIR"/>
    <property type="match status" value="1"/>
</dbReference>
<keyword evidence="5" id="KW-0964">Secreted</keyword>
<dbReference type="SMART" id="SM00365">
    <property type="entry name" value="LRR_SD22"/>
    <property type="match status" value="9"/>
</dbReference>
<protein>
    <submittedName>
        <fullName evidence="18">Toll-8</fullName>
    </submittedName>
</protein>
<evidence type="ECO:0000256" key="11">
    <source>
        <dbReference type="ARBA" id="ARBA00023136"/>
    </source>
</evidence>
<dbReference type="SUPFAM" id="SSF52200">
    <property type="entry name" value="Toll/Interleukin receptor TIR domain"/>
    <property type="match status" value="1"/>
</dbReference>
<evidence type="ECO:0000259" key="17">
    <source>
        <dbReference type="PROSITE" id="PS50104"/>
    </source>
</evidence>
<evidence type="ECO:0000256" key="12">
    <source>
        <dbReference type="ARBA" id="ARBA00023157"/>
    </source>
</evidence>
<feature type="transmembrane region" description="Helical" evidence="16">
    <location>
        <begin position="1042"/>
        <end position="1066"/>
    </location>
</feature>
<dbReference type="GO" id="GO:0005576">
    <property type="term" value="C:extracellular region"/>
    <property type="evidence" value="ECO:0007669"/>
    <property type="project" value="UniProtKB-SubCell"/>
</dbReference>
<keyword evidence="13" id="KW-0675">Receptor</keyword>
<evidence type="ECO:0000256" key="6">
    <source>
        <dbReference type="ARBA" id="ARBA00022614"/>
    </source>
</evidence>
<feature type="compositionally biased region" description="Low complexity" evidence="15">
    <location>
        <begin position="1265"/>
        <end position="1285"/>
    </location>
</feature>
<name>M9ZRQ3_NILLU</name>
<dbReference type="FunFam" id="3.40.50.10140:FF:000021">
    <property type="entry name" value="Toll receptor 13"/>
    <property type="match status" value="1"/>
</dbReference>
<dbReference type="EMBL" id="KC355237">
    <property type="protein sequence ID" value="AGK40937.1"/>
    <property type="molecule type" value="mRNA"/>
</dbReference>
<proteinExistence type="evidence at transcript level"/>
<evidence type="ECO:0000313" key="18">
    <source>
        <dbReference type="EMBL" id="AGK40937.1"/>
    </source>
</evidence>
<keyword evidence="7 16" id="KW-0812">Transmembrane</keyword>
<dbReference type="SMART" id="SM00369">
    <property type="entry name" value="LRR_TYP"/>
    <property type="match status" value="21"/>
</dbReference>
<dbReference type="PANTHER" id="PTHR24365:SF541">
    <property type="entry name" value="PROTEIN TOLL-RELATED"/>
    <property type="match status" value="1"/>
</dbReference>
<dbReference type="PROSITE" id="PS50104">
    <property type="entry name" value="TIR"/>
    <property type="match status" value="1"/>
</dbReference>
<evidence type="ECO:0000256" key="5">
    <source>
        <dbReference type="ARBA" id="ARBA00022525"/>
    </source>
</evidence>
<comment type="similarity">
    <text evidence="3">Belongs to the Toll-like receptor family.</text>
</comment>
<keyword evidence="8" id="KW-0732">Signal</keyword>
<feature type="domain" description="TIR" evidence="17">
    <location>
        <begin position="1096"/>
        <end position="1231"/>
    </location>
</feature>
<reference evidence="18" key="1">
    <citation type="submission" date="2012-12" db="EMBL/GenBank/DDBJ databases">
        <authorList>
            <person name="Bao Y.-Y."/>
            <person name="Zhang C.-X."/>
        </authorList>
    </citation>
    <scope>NUCLEOTIDE SEQUENCE</scope>
</reference>
<dbReference type="PANTHER" id="PTHR24365">
    <property type="entry name" value="TOLL-LIKE RECEPTOR"/>
    <property type="match status" value="1"/>
</dbReference>
<organism evidence="18">
    <name type="scientific">Nilaparvata lugens</name>
    <name type="common">Brown planthopper</name>
    <dbReference type="NCBI Taxonomy" id="108931"/>
    <lineage>
        <taxon>Eukaryota</taxon>
        <taxon>Metazoa</taxon>
        <taxon>Ecdysozoa</taxon>
        <taxon>Arthropoda</taxon>
        <taxon>Hexapoda</taxon>
        <taxon>Insecta</taxon>
        <taxon>Pterygota</taxon>
        <taxon>Neoptera</taxon>
        <taxon>Paraneoptera</taxon>
        <taxon>Hemiptera</taxon>
        <taxon>Auchenorrhyncha</taxon>
        <taxon>Fulgoroidea</taxon>
        <taxon>Delphacidae</taxon>
        <taxon>Delphacinae</taxon>
        <taxon>Nilaparvata</taxon>
    </lineage>
</organism>
<dbReference type="Pfam" id="PF13676">
    <property type="entry name" value="TIR_2"/>
    <property type="match status" value="1"/>
</dbReference>
<dbReference type="GO" id="GO:0007165">
    <property type="term" value="P:signal transduction"/>
    <property type="evidence" value="ECO:0007669"/>
    <property type="project" value="InterPro"/>
</dbReference>
<keyword evidence="6" id="KW-0433">Leucine-rich repeat</keyword>
<accession>M9ZRQ3</accession>
<dbReference type="SUPFAM" id="SSF52047">
    <property type="entry name" value="RNI-like"/>
    <property type="match status" value="1"/>
</dbReference>
<dbReference type="InterPro" id="IPR035897">
    <property type="entry name" value="Toll_tir_struct_dom_sf"/>
</dbReference>
<reference evidence="18" key="2">
    <citation type="journal article" date="2013" name="BMC Genomics">
        <title>The genome- and transcriptome-wide analysis of innate immunity in the brown planthopper, Nilaparvata lugens.</title>
        <authorList>
            <person name="Bao Y.Y."/>
            <person name="Qu L.Y."/>
            <person name="Zhao D."/>
            <person name="Chen L.B."/>
            <person name="Jin H.Y."/>
            <person name="Xu L.M."/>
            <person name="Cheng J.A."/>
            <person name="Zhang C.X."/>
        </authorList>
    </citation>
    <scope>NUCLEOTIDE SEQUENCE</scope>
</reference>
<evidence type="ECO:0000256" key="1">
    <source>
        <dbReference type="ARBA" id="ARBA00004167"/>
    </source>
</evidence>
<evidence type="ECO:0000256" key="14">
    <source>
        <dbReference type="ARBA" id="ARBA00023180"/>
    </source>
</evidence>
<keyword evidence="10 16" id="KW-1133">Transmembrane helix</keyword>
<keyword evidence="12" id="KW-1015">Disulfide bond</keyword>
<dbReference type="FunFam" id="3.80.10.10:FF:001360">
    <property type="entry name" value="Uncharacterized protein"/>
    <property type="match status" value="1"/>
</dbReference>
<comment type="subcellular location">
    <subcellularLocation>
        <location evidence="1">Membrane</location>
        <topology evidence="1">Single-pass membrane protein</topology>
    </subcellularLocation>
    <subcellularLocation>
        <location evidence="2">Secreted</location>
    </subcellularLocation>
</comment>
<keyword evidence="14" id="KW-0325">Glycoprotein</keyword>
<evidence type="ECO:0000256" key="10">
    <source>
        <dbReference type="ARBA" id="ARBA00022989"/>
    </source>
</evidence>
<dbReference type="InterPro" id="IPR000157">
    <property type="entry name" value="TIR_dom"/>
</dbReference>
<evidence type="ECO:0000256" key="13">
    <source>
        <dbReference type="ARBA" id="ARBA00023170"/>
    </source>
</evidence>